<reference evidence="3" key="1">
    <citation type="journal article" date="2020" name="Nat. Commun.">
        <title>Large-scale genome sequencing of mycorrhizal fungi provides insights into the early evolution of symbiotic traits.</title>
        <authorList>
            <person name="Miyauchi S."/>
            <person name="Kiss E."/>
            <person name="Kuo A."/>
            <person name="Drula E."/>
            <person name="Kohler A."/>
            <person name="Sanchez-Garcia M."/>
            <person name="Morin E."/>
            <person name="Andreopoulos B."/>
            <person name="Barry K.W."/>
            <person name="Bonito G."/>
            <person name="Buee M."/>
            <person name="Carver A."/>
            <person name="Chen C."/>
            <person name="Cichocki N."/>
            <person name="Clum A."/>
            <person name="Culley D."/>
            <person name="Crous P.W."/>
            <person name="Fauchery L."/>
            <person name="Girlanda M."/>
            <person name="Hayes R.D."/>
            <person name="Keri Z."/>
            <person name="LaButti K."/>
            <person name="Lipzen A."/>
            <person name="Lombard V."/>
            <person name="Magnuson J."/>
            <person name="Maillard F."/>
            <person name="Murat C."/>
            <person name="Nolan M."/>
            <person name="Ohm R.A."/>
            <person name="Pangilinan J."/>
            <person name="Pereira M.F."/>
            <person name="Perotto S."/>
            <person name="Peter M."/>
            <person name="Pfister S."/>
            <person name="Riley R."/>
            <person name="Sitrit Y."/>
            <person name="Stielow J.B."/>
            <person name="Szollosi G."/>
            <person name="Zifcakova L."/>
            <person name="Stursova M."/>
            <person name="Spatafora J.W."/>
            <person name="Tedersoo L."/>
            <person name="Vaario L.M."/>
            <person name="Yamada A."/>
            <person name="Yan M."/>
            <person name="Wang P."/>
            <person name="Xu J."/>
            <person name="Bruns T."/>
            <person name="Baldrian P."/>
            <person name="Vilgalys R."/>
            <person name="Dunand C."/>
            <person name="Henrissat B."/>
            <person name="Grigoriev I.V."/>
            <person name="Hibbett D."/>
            <person name="Nagy L.G."/>
            <person name="Martin F.M."/>
        </authorList>
    </citation>
    <scope>NUCLEOTIDE SEQUENCE</scope>
    <source>
        <strain evidence="3">UH-Tt-Lm1</strain>
    </source>
</reference>
<evidence type="ECO:0000313" key="4">
    <source>
        <dbReference type="Proteomes" id="UP000736335"/>
    </source>
</evidence>
<proteinExistence type="predicted"/>
<dbReference type="AlphaFoldDB" id="A0A9P6HDW2"/>
<dbReference type="EMBL" id="WIUZ02000007">
    <property type="protein sequence ID" value="KAF9785031.1"/>
    <property type="molecule type" value="Genomic_DNA"/>
</dbReference>
<gene>
    <name evidence="3" type="ORF">BJ322DRAFT_803967</name>
</gene>
<dbReference type="InterPro" id="IPR029058">
    <property type="entry name" value="AB_hydrolase_fold"/>
</dbReference>
<dbReference type="InterPro" id="IPR013094">
    <property type="entry name" value="AB_hydrolase_3"/>
</dbReference>
<dbReference type="Proteomes" id="UP000736335">
    <property type="component" value="Unassembled WGS sequence"/>
</dbReference>
<name>A0A9P6HDW2_9AGAM</name>
<dbReference type="Pfam" id="PF07859">
    <property type="entry name" value="Abhydrolase_3"/>
    <property type="match status" value="1"/>
</dbReference>
<protein>
    <submittedName>
        <fullName evidence="3">Alpha/Beta hydrolase protein</fullName>
    </submittedName>
</protein>
<dbReference type="SUPFAM" id="SSF53474">
    <property type="entry name" value="alpha/beta-Hydrolases"/>
    <property type="match status" value="1"/>
</dbReference>
<feature type="domain" description="Alpha/beta hydrolase fold-3" evidence="2">
    <location>
        <begin position="141"/>
        <end position="376"/>
    </location>
</feature>
<reference evidence="3" key="2">
    <citation type="submission" date="2020-11" db="EMBL/GenBank/DDBJ databases">
        <authorList>
            <consortium name="DOE Joint Genome Institute"/>
            <person name="Kuo A."/>
            <person name="Miyauchi S."/>
            <person name="Kiss E."/>
            <person name="Drula E."/>
            <person name="Kohler A."/>
            <person name="Sanchez-Garcia M."/>
            <person name="Andreopoulos B."/>
            <person name="Barry K.W."/>
            <person name="Bonito G."/>
            <person name="Buee M."/>
            <person name="Carver A."/>
            <person name="Chen C."/>
            <person name="Cichocki N."/>
            <person name="Clum A."/>
            <person name="Culley D."/>
            <person name="Crous P.W."/>
            <person name="Fauchery L."/>
            <person name="Girlanda M."/>
            <person name="Hayes R."/>
            <person name="Keri Z."/>
            <person name="Labutti K."/>
            <person name="Lipzen A."/>
            <person name="Lombard V."/>
            <person name="Magnuson J."/>
            <person name="Maillard F."/>
            <person name="Morin E."/>
            <person name="Murat C."/>
            <person name="Nolan M."/>
            <person name="Ohm R."/>
            <person name="Pangilinan J."/>
            <person name="Pereira M."/>
            <person name="Perotto S."/>
            <person name="Peter M."/>
            <person name="Riley R."/>
            <person name="Sitrit Y."/>
            <person name="Stielow B."/>
            <person name="Szollosi G."/>
            <person name="Zifcakova L."/>
            <person name="Stursova M."/>
            <person name="Spatafora J.W."/>
            <person name="Tedersoo L."/>
            <person name="Vaario L.-M."/>
            <person name="Yamada A."/>
            <person name="Yan M."/>
            <person name="Wang P."/>
            <person name="Xu J."/>
            <person name="Bruns T."/>
            <person name="Baldrian P."/>
            <person name="Vilgalys R."/>
            <person name="Henrissat B."/>
            <person name="Grigoriev I.V."/>
            <person name="Hibbett D."/>
            <person name="Nagy L.G."/>
            <person name="Martin F.M."/>
        </authorList>
    </citation>
    <scope>NUCLEOTIDE SEQUENCE</scope>
    <source>
        <strain evidence="3">UH-Tt-Lm1</strain>
    </source>
</reference>
<evidence type="ECO:0000256" key="1">
    <source>
        <dbReference type="ARBA" id="ARBA00022801"/>
    </source>
</evidence>
<sequence length="400" mass="43741">MSNAFAFRHAPLKALCLLSTVATLLVKLPGWMVLLAFPSARQKHSWSFKRALLVTIFQHISPALNKVGPIKASPDFQSITKSKVATGVWCEPKPELITGRVKTWAEAAKVQTIRVPGYWYGSPQSQIATGARAHSDEKVFYHFHAGAYIMETAHPQGISTPVITGLLEKTKTVNRLFSLEYRLSSSAPFPTANPFPAALIDAVTGYNYLISEVGFEPKNIILVADSAGGHLALSFLRYLVDTSVLPVPGAFIGLSPLCDITSSHLANHDSSLVSGTDVVGRLDKGLLEWAWKSFAGPLLDDPNDGPTKNPYLSPASISPDIESTISFKGFPETFLVSGGAERIRDAVRTLKQRLVRDLGEEKVTGYEAPDGVHDFLALTWHEPERTEVLDLLSSWVDRNH</sequence>
<dbReference type="Gene3D" id="3.40.50.1820">
    <property type="entry name" value="alpha/beta hydrolase"/>
    <property type="match status" value="1"/>
</dbReference>
<organism evidence="3 4">
    <name type="scientific">Thelephora terrestris</name>
    <dbReference type="NCBI Taxonomy" id="56493"/>
    <lineage>
        <taxon>Eukaryota</taxon>
        <taxon>Fungi</taxon>
        <taxon>Dikarya</taxon>
        <taxon>Basidiomycota</taxon>
        <taxon>Agaricomycotina</taxon>
        <taxon>Agaricomycetes</taxon>
        <taxon>Thelephorales</taxon>
        <taxon>Thelephoraceae</taxon>
        <taxon>Thelephora</taxon>
    </lineage>
</organism>
<accession>A0A9P6HDW2</accession>
<dbReference type="GO" id="GO:0016787">
    <property type="term" value="F:hydrolase activity"/>
    <property type="evidence" value="ECO:0007669"/>
    <property type="project" value="UniProtKB-KW"/>
</dbReference>
<evidence type="ECO:0000313" key="3">
    <source>
        <dbReference type="EMBL" id="KAF9785031.1"/>
    </source>
</evidence>
<evidence type="ECO:0000259" key="2">
    <source>
        <dbReference type="Pfam" id="PF07859"/>
    </source>
</evidence>
<keyword evidence="4" id="KW-1185">Reference proteome</keyword>
<keyword evidence="1 3" id="KW-0378">Hydrolase</keyword>
<dbReference type="OrthoDB" id="2152029at2759"/>
<dbReference type="InterPro" id="IPR050300">
    <property type="entry name" value="GDXG_lipolytic_enzyme"/>
</dbReference>
<dbReference type="PANTHER" id="PTHR48081:SF26">
    <property type="entry name" value="ALPHA_BETA HYDROLASE FOLD-3 DOMAIN-CONTAINING PROTEIN"/>
    <property type="match status" value="1"/>
</dbReference>
<comment type="caution">
    <text evidence="3">The sequence shown here is derived from an EMBL/GenBank/DDBJ whole genome shotgun (WGS) entry which is preliminary data.</text>
</comment>
<dbReference type="PANTHER" id="PTHR48081">
    <property type="entry name" value="AB HYDROLASE SUPERFAMILY PROTEIN C4A8.06C"/>
    <property type="match status" value="1"/>
</dbReference>